<comment type="caution">
    <text evidence="1">The sequence shown here is derived from an EMBL/GenBank/DDBJ whole genome shotgun (WGS) entry which is preliminary data.</text>
</comment>
<dbReference type="Proteomes" id="UP001428341">
    <property type="component" value="Unassembled WGS sequence"/>
</dbReference>
<gene>
    <name evidence="1" type="ORF">WN944_021724</name>
</gene>
<keyword evidence="2" id="KW-1185">Reference proteome</keyword>
<name>A0AAP0MXD2_9ROSI</name>
<sequence length="130" mass="14898">MSHHFQLLMLKSEICFDDFRFSFSSSSMYFLELILSVFPLLTPSDGLLIFHMFVATWQALLDLIDSIMSEFLSFIALELSVDVLMKLQSGLNSDFLVIIVVWVNQPEFLPREFLSRVPLGVLGLAMVLSW</sequence>
<accession>A0AAP0MXD2</accession>
<dbReference type="AlphaFoldDB" id="A0AAP0MXD2"/>
<reference evidence="1 2" key="1">
    <citation type="submission" date="2024-05" db="EMBL/GenBank/DDBJ databases">
        <title>Haplotype-resolved chromosome-level genome assembly of Huyou (Citrus changshanensis).</title>
        <authorList>
            <person name="Miao C."/>
            <person name="Chen W."/>
            <person name="Wu Y."/>
            <person name="Wang L."/>
            <person name="Zhao S."/>
            <person name="Grierson D."/>
            <person name="Xu C."/>
            <person name="Chen K."/>
        </authorList>
    </citation>
    <scope>NUCLEOTIDE SEQUENCE [LARGE SCALE GENOMIC DNA]</scope>
    <source>
        <strain evidence="1">01-14</strain>
        <tissue evidence="1">Leaf</tissue>
    </source>
</reference>
<proteinExistence type="predicted"/>
<organism evidence="1 2">
    <name type="scientific">Citrus x changshan-huyou</name>
    <dbReference type="NCBI Taxonomy" id="2935761"/>
    <lineage>
        <taxon>Eukaryota</taxon>
        <taxon>Viridiplantae</taxon>
        <taxon>Streptophyta</taxon>
        <taxon>Embryophyta</taxon>
        <taxon>Tracheophyta</taxon>
        <taxon>Spermatophyta</taxon>
        <taxon>Magnoliopsida</taxon>
        <taxon>eudicotyledons</taxon>
        <taxon>Gunneridae</taxon>
        <taxon>Pentapetalae</taxon>
        <taxon>rosids</taxon>
        <taxon>malvids</taxon>
        <taxon>Sapindales</taxon>
        <taxon>Rutaceae</taxon>
        <taxon>Aurantioideae</taxon>
        <taxon>Citrus</taxon>
    </lineage>
</organism>
<protein>
    <submittedName>
        <fullName evidence="1">Uncharacterized protein</fullName>
    </submittedName>
</protein>
<dbReference type="EMBL" id="JBCGBO010000001">
    <property type="protein sequence ID" value="KAK9228768.1"/>
    <property type="molecule type" value="Genomic_DNA"/>
</dbReference>
<evidence type="ECO:0000313" key="2">
    <source>
        <dbReference type="Proteomes" id="UP001428341"/>
    </source>
</evidence>
<evidence type="ECO:0000313" key="1">
    <source>
        <dbReference type="EMBL" id="KAK9228768.1"/>
    </source>
</evidence>